<proteinExistence type="predicted"/>
<protein>
    <submittedName>
        <fullName evidence="1">Uncharacterized protein</fullName>
    </submittedName>
</protein>
<dbReference type="EMBL" id="JAGIOD010000001">
    <property type="protein sequence ID" value="MBP2381559.1"/>
    <property type="molecule type" value="Genomic_DNA"/>
</dbReference>
<dbReference type="Proteomes" id="UP001519290">
    <property type="component" value="Unassembled WGS sequence"/>
</dbReference>
<name>A0ABS4WZB9_9MICO</name>
<organism evidence="1 2">
    <name type="scientific">Brachybacterium sacelli</name>
    <dbReference type="NCBI Taxonomy" id="173364"/>
    <lineage>
        <taxon>Bacteria</taxon>
        <taxon>Bacillati</taxon>
        <taxon>Actinomycetota</taxon>
        <taxon>Actinomycetes</taxon>
        <taxon>Micrococcales</taxon>
        <taxon>Dermabacteraceae</taxon>
        <taxon>Brachybacterium</taxon>
    </lineage>
</organism>
<evidence type="ECO:0000313" key="1">
    <source>
        <dbReference type="EMBL" id="MBP2381559.1"/>
    </source>
</evidence>
<accession>A0ABS4WZB9</accession>
<gene>
    <name evidence="1" type="ORF">JOF43_001516</name>
</gene>
<keyword evidence="2" id="KW-1185">Reference proteome</keyword>
<comment type="caution">
    <text evidence="1">The sequence shown here is derived from an EMBL/GenBank/DDBJ whole genome shotgun (WGS) entry which is preliminary data.</text>
</comment>
<evidence type="ECO:0000313" key="2">
    <source>
        <dbReference type="Proteomes" id="UP001519290"/>
    </source>
</evidence>
<reference evidence="1 2" key="1">
    <citation type="submission" date="2021-03" db="EMBL/GenBank/DDBJ databases">
        <title>Sequencing the genomes of 1000 actinobacteria strains.</title>
        <authorList>
            <person name="Klenk H.-P."/>
        </authorList>
    </citation>
    <scope>NUCLEOTIDE SEQUENCE [LARGE SCALE GENOMIC DNA]</scope>
    <source>
        <strain evidence="1 2">DSM 14566</strain>
    </source>
</reference>
<sequence length="44" mass="4995">MAYLSWGQVGATREEGGSRQGVALANVTRLHIVSRVWNLLTYFW</sequence>